<feature type="domain" description="Mammalian cell entry C-terminal" evidence="4">
    <location>
        <begin position="121"/>
        <end position="298"/>
    </location>
</feature>
<comment type="caution">
    <text evidence="5">The sequence shown here is derived from an EMBL/GenBank/DDBJ whole genome shotgun (WGS) entry which is preliminary data.</text>
</comment>
<accession>A0A917F2X5</accession>
<feature type="region of interest" description="Disordered" evidence="1">
    <location>
        <begin position="336"/>
        <end position="386"/>
    </location>
</feature>
<keyword evidence="6" id="KW-1185">Reference proteome</keyword>
<dbReference type="InterPro" id="IPR052336">
    <property type="entry name" value="MlaD_Phospholipid_Transporter"/>
</dbReference>
<evidence type="ECO:0000259" key="4">
    <source>
        <dbReference type="Pfam" id="PF11887"/>
    </source>
</evidence>
<keyword evidence="2" id="KW-1133">Transmembrane helix</keyword>
<evidence type="ECO:0000313" key="6">
    <source>
        <dbReference type="Proteomes" id="UP000649179"/>
    </source>
</evidence>
<dbReference type="AlphaFoldDB" id="A0A917F2X5"/>
<organism evidence="5 6">
    <name type="scientific">Marmoricola endophyticus</name>
    <dbReference type="NCBI Taxonomy" id="2040280"/>
    <lineage>
        <taxon>Bacteria</taxon>
        <taxon>Bacillati</taxon>
        <taxon>Actinomycetota</taxon>
        <taxon>Actinomycetes</taxon>
        <taxon>Propionibacteriales</taxon>
        <taxon>Nocardioidaceae</taxon>
        <taxon>Marmoricola</taxon>
    </lineage>
</organism>
<reference evidence="5" key="1">
    <citation type="journal article" date="2014" name="Int. J. Syst. Evol. Microbiol.">
        <title>Complete genome sequence of Corynebacterium casei LMG S-19264T (=DSM 44701T), isolated from a smear-ripened cheese.</title>
        <authorList>
            <consortium name="US DOE Joint Genome Institute (JGI-PGF)"/>
            <person name="Walter F."/>
            <person name="Albersmeier A."/>
            <person name="Kalinowski J."/>
            <person name="Ruckert C."/>
        </authorList>
    </citation>
    <scope>NUCLEOTIDE SEQUENCE</scope>
    <source>
        <strain evidence="5">CGMCC 1.16067</strain>
    </source>
</reference>
<keyword evidence="2" id="KW-0812">Transmembrane</keyword>
<sequence length="443" mass="47676">MITARTKTQLIVFALITMIGVAFVGARYARLDRLFLTTDYKVTAQFPDSGGIFTGAEVTYRGDRIGQVTALELTKKGVDVVLSIDKGDDTIPADTVAQVGNKSAVGEQYVDLQPRTDSKPYLKDKSVIPSKDTEIPTSTVALLDSVDGLVKSVPKDDLKTTVDELGTAFAGTGRSLGQIIDTSNAFIGEANANFDVTTALIRDADTVLGTQIDKTSALQNFSRNLELFSNTLADSDPDLRKVIDNGGATADQLRTFLEQNEVELNRLLSNVATTGQVFVKHLKGLRQLLVIYPYVVEGSYSVLAKTDLDSEGTSGQQYNAQFGLVLTQGPVCYNGYQTERRKPDGGYNDPDGRADIPMNDKVRCADKPSVSNARGSQNAPEGRAATSYRAPVVATYDQGTGKVDWTDRAPGSDVTYSGGAAKTLGTKDSWKWLLLSPVAADQE</sequence>
<dbReference type="Pfam" id="PF11887">
    <property type="entry name" value="Mce4_CUP1"/>
    <property type="match status" value="1"/>
</dbReference>
<dbReference type="Pfam" id="PF02470">
    <property type="entry name" value="MlaD"/>
    <property type="match status" value="1"/>
</dbReference>
<dbReference type="InterPro" id="IPR005693">
    <property type="entry name" value="Mce"/>
</dbReference>
<dbReference type="PANTHER" id="PTHR33371">
    <property type="entry name" value="INTERMEMBRANE PHOSPHOLIPID TRANSPORT SYSTEM BINDING PROTEIN MLAD-RELATED"/>
    <property type="match status" value="1"/>
</dbReference>
<gene>
    <name evidence="5" type="ORF">GCM10011519_16470</name>
</gene>
<feature type="compositionally biased region" description="Basic and acidic residues" evidence="1">
    <location>
        <begin position="338"/>
        <end position="366"/>
    </location>
</feature>
<dbReference type="Proteomes" id="UP000649179">
    <property type="component" value="Unassembled WGS sequence"/>
</dbReference>
<reference evidence="5" key="2">
    <citation type="submission" date="2020-09" db="EMBL/GenBank/DDBJ databases">
        <authorList>
            <person name="Sun Q."/>
            <person name="Zhou Y."/>
        </authorList>
    </citation>
    <scope>NUCLEOTIDE SEQUENCE</scope>
    <source>
        <strain evidence="5">CGMCC 1.16067</strain>
    </source>
</reference>
<name>A0A917F2X5_9ACTN</name>
<feature type="compositionally biased region" description="Polar residues" evidence="1">
    <location>
        <begin position="369"/>
        <end position="379"/>
    </location>
</feature>
<evidence type="ECO:0000256" key="2">
    <source>
        <dbReference type="SAM" id="Phobius"/>
    </source>
</evidence>
<dbReference type="PANTHER" id="PTHR33371:SF16">
    <property type="entry name" value="MCE-FAMILY PROTEIN MCE3F"/>
    <property type="match status" value="1"/>
</dbReference>
<dbReference type="InterPro" id="IPR003399">
    <property type="entry name" value="Mce/MlaD"/>
</dbReference>
<dbReference type="RefSeq" id="WP_188779344.1">
    <property type="nucleotide sequence ID" value="NZ_BMKQ01000001.1"/>
</dbReference>
<dbReference type="GO" id="GO:0005576">
    <property type="term" value="C:extracellular region"/>
    <property type="evidence" value="ECO:0007669"/>
    <property type="project" value="TreeGrafter"/>
</dbReference>
<dbReference type="InterPro" id="IPR024516">
    <property type="entry name" value="Mce_C"/>
</dbReference>
<protein>
    <submittedName>
        <fullName evidence="5">ABC transporter substrate-binding protein</fullName>
    </submittedName>
</protein>
<proteinExistence type="predicted"/>
<feature type="domain" description="Mce/MlaD" evidence="3">
    <location>
        <begin position="40"/>
        <end position="114"/>
    </location>
</feature>
<evidence type="ECO:0000256" key="1">
    <source>
        <dbReference type="SAM" id="MobiDB-lite"/>
    </source>
</evidence>
<evidence type="ECO:0000313" key="5">
    <source>
        <dbReference type="EMBL" id="GGF43293.1"/>
    </source>
</evidence>
<feature type="transmembrane region" description="Helical" evidence="2">
    <location>
        <begin position="12"/>
        <end position="29"/>
    </location>
</feature>
<evidence type="ECO:0000259" key="3">
    <source>
        <dbReference type="Pfam" id="PF02470"/>
    </source>
</evidence>
<dbReference type="EMBL" id="BMKQ01000001">
    <property type="protein sequence ID" value="GGF43293.1"/>
    <property type="molecule type" value="Genomic_DNA"/>
</dbReference>
<keyword evidence="2" id="KW-0472">Membrane</keyword>
<dbReference type="NCBIfam" id="TIGR00996">
    <property type="entry name" value="Mtu_fam_mce"/>
    <property type="match status" value="1"/>
</dbReference>